<evidence type="ECO:0000256" key="5">
    <source>
        <dbReference type="ARBA" id="ARBA00022777"/>
    </source>
</evidence>
<dbReference type="PANTHER" id="PTHR43047">
    <property type="entry name" value="TWO-COMPONENT HISTIDINE PROTEIN KINASE"/>
    <property type="match status" value="1"/>
</dbReference>
<keyword evidence="3 6" id="KW-0597">Phosphoprotein</keyword>
<dbReference type="Gene3D" id="3.40.50.2300">
    <property type="match status" value="1"/>
</dbReference>
<dbReference type="Gene3D" id="3.30.565.10">
    <property type="entry name" value="Histidine kinase-like ATPase, C-terminal domain"/>
    <property type="match status" value="1"/>
</dbReference>
<dbReference type="CDD" id="cd16922">
    <property type="entry name" value="HATPase_EvgS-ArcB-TorS-like"/>
    <property type="match status" value="1"/>
</dbReference>
<dbReference type="SMART" id="SM00388">
    <property type="entry name" value="HisKA"/>
    <property type="match status" value="1"/>
</dbReference>
<dbReference type="RefSeq" id="WP_395814023.1">
    <property type="nucleotide sequence ID" value="NZ_CP043494.1"/>
</dbReference>
<evidence type="ECO:0000256" key="1">
    <source>
        <dbReference type="ARBA" id="ARBA00000085"/>
    </source>
</evidence>
<dbReference type="InterPro" id="IPR004358">
    <property type="entry name" value="Sig_transdc_His_kin-like_C"/>
</dbReference>
<keyword evidence="7" id="KW-0175">Coiled coil</keyword>
<dbReference type="InterPro" id="IPR001789">
    <property type="entry name" value="Sig_transdc_resp-reg_receiver"/>
</dbReference>
<evidence type="ECO:0000256" key="3">
    <source>
        <dbReference type="ARBA" id="ARBA00022553"/>
    </source>
</evidence>
<dbReference type="Pfam" id="PF00072">
    <property type="entry name" value="Response_reg"/>
    <property type="match status" value="1"/>
</dbReference>
<dbReference type="InterPro" id="IPR003594">
    <property type="entry name" value="HATPase_dom"/>
</dbReference>
<name>A0ABY9WI55_9BACT</name>
<dbReference type="InterPro" id="IPR003661">
    <property type="entry name" value="HisK_dim/P_dom"/>
</dbReference>
<dbReference type="EMBL" id="CP043494">
    <property type="protein sequence ID" value="WNG43308.1"/>
    <property type="molecule type" value="Genomic_DNA"/>
</dbReference>
<evidence type="ECO:0000256" key="4">
    <source>
        <dbReference type="ARBA" id="ARBA00022679"/>
    </source>
</evidence>
<evidence type="ECO:0000259" key="9">
    <source>
        <dbReference type="PROSITE" id="PS50109"/>
    </source>
</evidence>
<dbReference type="InterPro" id="IPR036097">
    <property type="entry name" value="HisK_dim/P_sf"/>
</dbReference>
<evidence type="ECO:0000256" key="2">
    <source>
        <dbReference type="ARBA" id="ARBA00012438"/>
    </source>
</evidence>
<gene>
    <name evidence="11" type="ORF">F0U60_03770</name>
</gene>
<sequence length="594" mass="65413">MSASIFQAELRTGQDVVSTRQRGRHIAQALGFDGQDQVRIATAISEVARLAVSEANGHIEFLLEDSPEPSLVVRVLAPNSNHGLVAGNTPDTLRPGPALAPAQRLMDRMALRPGGDGRLLLEMAQRLPHASPSSLVVQSLRQELERHRRDSAADELQRQNEELLRTLEELHARKAEVERLNRELEETNRGVVALYAELEEKAEALRRASDMKTRFISNVSHELRTPISSVLNLSRLMLDRIDGPLNAEQEKQVLFIRKSGEALQELIDDLLDLAKIESGRSEVLCTRFSVMELFGALRGMLRPLRVHEGVSLVFEEPREMPELHTDERKLSQILRNLVSNALKFTHRGEVRVAVAPGPHDTVVFSVRDTGVGIAPEDQERIFEEFVQVEGPHQQGVKGTGLGLPLSRRLAELLGGSLTVESQPGQGSTFLATVSRDYSQRQGGTGEEEGSSQTLEAEGSHARTVLIIDDDEVARYLLQRLLGDASLQFREAASGPEGLRLAGEVRPAVILLDMSLPGMDGFEVLEALRREQATRSIPVIIHTSRSLTEQERGRLLPHVVGILSKSGLTREAAFEMVQRALTGPGHRPGGASRQP</sequence>
<dbReference type="SUPFAM" id="SSF47384">
    <property type="entry name" value="Homodimeric domain of signal transducing histidine kinase"/>
    <property type="match status" value="1"/>
</dbReference>
<dbReference type="InterPro" id="IPR011006">
    <property type="entry name" value="CheY-like_superfamily"/>
</dbReference>
<dbReference type="Proteomes" id="UP001611383">
    <property type="component" value="Chromosome"/>
</dbReference>
<organism evidence="11 12">
    <name type="scientific">Archangium minus</name>
    <dbReference type="NCBI Taxonomy" id="83450"/>
    <lineage>
        <taxon>Bacteria</taxon>
        <taxon>Pseudomonadati</taxon>
        <taxon>Myxococcota</taxon>
        <taxon>Myxococcia</taxon>
        <taxon>Myxococcales</taxon>
        <taxon>Cystobacterineae</taxon>
        <taxon>Archangiaceae</taxon>
        <taxon>Archangium</taxon>
    </lineage>
</organism>
<dbReference type="PRINTS" id="PR00344">
    <property type="entry name" value="BCTRLSENSOR"/>
</dbReference>
<reference evidence="11 12" key="1">
    <citation type="submission" date="2019-08" db="EMBL/GenBank/DDBJ databases">
        <title>Archangium and Cystobacter genomes.</title>
        <authorList>
            <person name="Chen I.-C.K."/>
            <person name="Wielgoss S."/>
        </authorList>
    </citation>
    <scope>NUCLEOTIDE SEQUENCE [LARGE SCALE GENOMIC DNA]</scope>
    <source>
        <strain evidence="11 12">Cbm 6</strain>
    </source>
</reference>
<feature type="modified residue" description="4-aspartylphosphate" evidence="6">
    <location>
        <position position="512"/>
    </location>
</feature>
<dbReference type="Pfam" id="PF00512">
    <property type="entry name" value="HisKA"/>
    <property type="match status" value="1"/>
</dbReference>
<dbReference type="Pfam" id="PF02518">
    <property type="entry name" value="HATPase_c"/>
    <property type="match status" value="1"/>
</dbReference>
<dbReference type="PANTHER" id="PTHR43047:SF64">
    <property type="entry name" value="HISTIDINE KINASE CONTAINING CHEY-HOMOLOGOUS RECEIVER DOMAIN AND PAS DOMAIN-RELATED"/>
    <property type="match status" value="1"/>
</dbReference>
<dbReference type="Gene3D" id="1.10.287.130">
    <property type="match status" value="1"/>
</dbReference>
<evidence type="ECO:0000256" key="8">
    <source>
        <dbReference type="SAM" id="MobiDB-lite"/>
    </source>
</evidence>
<dbReference type="SMART" id="SM00387">
    <property type="entry name" value="HATPase_c"/>
    <property type="match status" value="1"/>
</dbReference>
<dbReference type="CDD" id="cd00082">
    <property type="entry name" value="HisKA"/>
    <property type="match status" value="1"/>
</dbReference>
<keyword evidence="5" id="KW-0418">Kinase</keyword>
<dbReference type="CDD" id="cd00156">
    <property type="entry name" value="REC"/>
    <property type="match status" value="1"/>
</dbReference>
<feature type="domain" description="Histidine kinase" evidence="9">
    <location>
        <begin position="218"/>
        <end position="437"/>
    </location>
</feature>
<dbReference type="SMART" id="SM00448">
    <property type="entry name" value="REC"/>
    <property type="match status" value="1"/>
</dbReference>
<evidence type="ECO:0000256" key="6">
    <source>
        <dbReference type="PROSITE-ProRule" id="PRU00169"/>
    </source>
</evidence>
<dbReference type="SUPFAM" id="SSF55874">
    <property type="entry name" value="ATPase domain of HSP90 chaperone/DNA topoisomerase II/histidine kinase"/>
    <property type="match status" value="1"/>
</dbReference>
<feature type="coiled-coil region" evidence="7">
    <location>
        <begin position="137"/>
        <end position="208"/>
    </location>
</feature>
<comment type="catalytic activity">
    <reaction evidence="1">
        <text>ATP + protein L-histidine = ADP + protein N-phospho-L-histidine.</text>
        <dbReference type="EC" id="2.7.13.3"/>
    </reaction>
</comment>
<dbReference type="PROSITE" id="PS50110">
    <property type="entry name" value="RESPONSE_REGULATORY"/>
    <property type="match status" value="1"/>
</dbReference>
<dbReference type="PROSITE" id="PS50109">
    <property type="entry name" value="HIS_KIN"/>
    <property type="match status" value="1"/>
</dbReference>
<dbReference type="InterPro" id="IPR005467">
    <property type="entry name" value="His_kinase_dom"/>
</dbReference>
<evidence type="ECO:0000259" key="10">
    <source>
        <dbReference type="PROSITE" id="PS50110"/>
    </source>
</evidence>
<evidence type="ECO:0000313" key="12">
    <source>
        <dbReference type="Proteomes" id="UP001611383"/>
    </source>
</evidence>
<keyword evidence="12" id="KW-1185">Reference proteome</keyword>
<feature type="domain" description="Response regulatory" evidence="10">
    <location>
        <begin position="463"/>
        <end position="579"/>
    </location>
</feature>
<accession>A0ABY9WI55</accession>
<protein>
    <recommendedName>
        <fullName evidence="2">histidine kinase</fullName>
        <ecNumber evidence="2">2.7.13.3</ecNumber>
    </recommendedName>
</protein>
<evidence type="ECO:0000256" key="7">
    <source>
        <dbReference type="SAM" id="Coils"/>
    </source>
</evidence>
<dbReference type="InterPro" id="IPR036890">
    <property type="entry name" value="HATPase_C_sf"/>
</dbReference>
<dbReference type="SUPFAM" id="SSF52172">
    <property type="entry name" value="CheY-like"/>
    <property type="match status" value="1"/>
</dbReference>
<evidence type="ECO:0000313" key="11">
    <source>
        <dbReference type="EMBL" id="WNG43308.1"/>
    </source>
</evidence>
<feature type="region of interest" description="Disordered" evidence="8">
    <location>
        <begin position="436"/>
        <end position="456"/>
    </location>
</feature>
<proteinExistence type="predicted"/>
<dbReference type="EC" id="2.7.13.3" evidence="2"/>
<keyword evidence="4" id="KW-0808">Transferase</keyword>